<proteinExistence type="inferred from homology"/>
<gene>
    <name evidence="7" type="ORF">HMPREF9195_00524</name>
</gene>
<dbReference type="PIRSF" id="PIRSF000538">
    <property type="entry name" value="GlpK"/>
    <property type="match status" value="1"/>
</dbReference>
<evidence type="ECO:0000256" key="4">
    <source>
        <dbReference type="ARBA" id="ARBA00022777"/>
    </source>
</evidence>
<dbReference type="InterPro" id="IPR050406">
    <property type="entry name" value="FGGY_Carb_Kinase"/>
</dbReference>
<reference evidence="7 8" key="1">
    <citation type="submission" date="2013-04" db="EMBL/GenBank/DDBJ databases">
        <title>The Genome Sequence of Treponema medium ATCC 700293.</title>
        <authorList>
            <consortium name="The Broad Institute Genomics Platform"/>
            <person name="Earl A."/>
            <person name="Ward D."/>
            <person name="Feldgarden M."/>
            <person name="Gevers D."/>
            <person name="Leonetti C."/>
            <person name="Blanton J.M."/>
            <person name="Dewhirst F.E."/>
            <person name="Izard J."/>
            <person name="Walker B."/>
            <person name="Young S."/>
            <person name="Zeng Q."/>
            <person name="Gargeya S."/>
            <person name="Fitzgerald M."/>
            <person name="Haas B."/>
            <person name="Abouelleil A."/>
            <person name="Allen A.W."/>
            <person name="Alvarado L."/>
            <person name="Arachchi H.M."/>
            <person name="Berlin A.M."/>
            <person name="Chapman S.B."/>
            <person name="Gainer-Dewar J."/>
            <person name="Goldberg J."/>
            <person name="Griggs A."/>
            <person name="Gujja S."/>
            <person name="Hansen M."/>
            <person name="Howarth C."/>
            <person name="Imamovic A."/>
            <person name="Ireland A."/>
            <person name="Larimer J."/>
            <person name="McCowan C."/>
            <person name="Murphy C."/>
            <person name="Pearson M."/>
            <person name="Poon T.W."/>
            <person name="Priest M."/>
            <person name="Roberts A."/>
            <person name="Saif S."/>
            <person name="Shea T."/>
            <person name="Sisk P."/>
            <person name="Sykes S."/>
            <person name="Wortman J."/>
            <person name="Nusbaum C."/>
            <person name="Birren B."/>
        </authorList>
    </citation>
    <scope>NUCLEOTIDE SEQUENCE [LARGE SCALE GENOMIC DNA]</scope>
    <source>
        <strain evidence="7 8">ATCC 700293</strain>
    </source>
</reference>
<dbReference type="PANTHER" id="PTHR43095">
    <property type="entry name" value="SUGAR KINASE"/>
    <property type="match status" value="1"/>
</dbReference>
<evidence type="ECO:0000259" key="6">
    <source>
        <dbReference type="Pfam" id="PF02782"/>
    </source>
</evidence>
<evidence type="ECO:0000256" key="3">
    <source>
        <dbReference type="ARBA" id="ARBA00022679"/>
    </source>
</evidence>
<dbReference type="InterPro" id="IPR018484">
    <property type="entry name" value="FGGY_N"/>
</dbReference>
<dbReference type="PANTHER" id="PTHR43095:SF5">
    <property type="entry name" value="XYLULOSE KINASE"/>
    <property type="match status" value="1"/>
</dbReference>
<dbReference type="InterPro" id="IPR043129">
    <property type="entry name" value="ATPase_NBD"/>
</dbReference>
<dbReference type="SUPFAM" id="SSF53067">
    <property type="entry name" value="Actin-like ATPase domain"/>
    <property type="match status" value="2"/>
</dbReference>
<accession>A0AA87TFQ7</accession>
<organism evidence="7 8">
    <name type="scientific">Treponema medium ATCC 700293</name>
    <dbReference type="NCBI Taxonomy" id="1125700"/>
    <lineage>
        <taxon>Bacteria</taxon>
        <taxon>Pseudomonadati</taxon>
        <taxon>Spirochaetota</taxon>
        <taxon>Spirochaetia</taxon>
        <taxon>Spirochaetales</taxon>
        <taxon>Treponemataceae</taxon>
        <taxon>Treponema</taxon>
    </lineage>
</organism>
<comment type="caution">
    <text evidence="7">The sequence shown here is derived from an EMBL/GenBank/DDBJ whole genome shotgun (WGS) entry which is preliminary data.</text>
</comment>
<keyword evidence="3" id="KW-0808">Transferase</keyword>
<dbReference type="NCBIfam" id="NF008187">
    <property type="entry name" value="PRK10939.1"/>
    <property type="match status" value="1"/>
</dbReference>
<dbReference type="Pfam" id="PF00370">
    <property type="entry name" value="FGGY_N"/>
    <property type="match status" value="1"/>
</dbReference>
<dbReference type="Proteomes" id="UP000014634">
    <property type="component" value="Unassembled WGS sequence"/>
</dbReference>
<comment type="similarity">
    <text evidence="1">Belongs to the FGGY kinase family.</text>
</comment>
<evidence type="ECO:0000256" key="1">
    <source>
        <dbReference type="ARBA" id="ARBA00009156"/>
    </source>
</evidence>
<name>A0AA87TFQ7_TREMD</name>
<feature type="domain" description="Carbohydrate kinase FGGY N-terminal" evidence="5">
    <location>
        <begin position="5"/>
        <end position="251"/>
    </location>
</feature>
<dbReference type="Gene3D" id="3.30.420.40">
    <property type="match status" value="2"/>
</dbReference>
<dbReference type="EMBL" id="ATFE01000003">
    <property type="protein sequence ID" value="EPF29810.1"/>
    <property type="molecule type" value="Genomic_DNA"/>
</dbReference>
<evidence type="ECO:0008006" key="9">
    <source>
        <dbReference type="Google" id="ProtNLM"/>
    </source>
</evidence>
<evidence type="ECO:0000313" key="8">
    <source>
        <dbReference type="Proteomes" id="UP000014634"/>
    </source>
</evidence>
<sequence length="524" mass="57953">MSEKYLMAIDAGTGSVRAVIFDVNGNQIECVQQEWEHLEDPKYPGSMNFDWEKNWDYARRCIAGVMEKSHINNADIVAVSTTCMREGIILYDKTGKEIWACANVDARSTDEVVQLKKKSLSLEHELYLETGQTYSLSALPRILWVKNNLPEVYENIASIGMFNDWLIYKMSGKLVVEPSNGSTSGLFSLTKRTWDKTIAERCGLKSDIFPLVQECGTLVSHVSKEGAKETGLKEGTPIIVGGGDAQLGTIGVGVTEANEAAVFGGTFWQYEYNTASGSISDDCDIRVNCHVQPNLWQYEALAFKPGLMMRWYRDGFCTGEQKEAAAQGKDVYALMDERAEKIPVGSNGMFCTFSDVMNFSAWRHAAPTFTNFTFEAELFNKYTFYRSILESTALITYGHMQLVASKGGGMPSAVTFGGGAAKSRLWAQIVCDALGVPLRIPVVKEATALGAAMLAATGVGIYGSIKEAAAAMVKIETTLQPNMEHHKKYMEMYKIWRNIYDAQLDLSDRGITQYMWVAPGITGK</sequence>
<evidence type="ECO:0000259" key="5">
    <source>
        <dbReference type="Pfam" id="PF00370"/>
    </source>
</evidence>
<dbReference type="CDD" id="cd07775">
    <property type="entry name" value="ASKHA_NBD_FGGY_AI-2K"/>
    <property type="match status" value="1"/>
</dbReference>
<evidence type="ECO:0000313" key="7">
    <source>
        <dbReference type="EMBL" id="EPF29810.1"/>
    </source>
</evidence>
<keyword evidence="2" id="KW-0963">Cytoplasm</keyword>
<dbReference type="InterPro" id="IPR018485">
    <property type="entry name" value="FGGY_C"/>
</dbReference>
<dbReference type="InterPro" id="IPR033676">
    <property type="entry name" value="AI-2_kinase"/>
</dbReference>
<dbReference type="GO" id="GO:0009372">
    <property type="term" value="P:quorum sensing"/>
    <property type="evidence" value="ECO:0007669"/>
    <property type="project" value="InterPro"/>
</dbReference>
<dbReference type="Pfam" id="PF02782">
    <property type="entry name" value="FGGY_C"/>
    <property type="match status" value="1"/>
</dbReference>
<dbReference type="RefSeq" id="WP_016522505.1">
    <property type="nucleotide sequence ID" value="NZ_KE332517.1"/>
</dbReference>
<evidence type="ECO:0000256" key="2">
    <source>
        <dbReference type="ARBA" id="ARBA00022490"/>
    </source>
</evidence>
<protein>
    <recommendedName>
        <fullName evidence="9">Autoinducer-2 (AI-2) kinase</fullName>
    </recommendedName>
</protein>
<dbReference type="InterPro" id="IPR000577">
    <property type="entry name" value="Carb_kinase_FGGY"/>
</dbReference>
<dbReference type="AlphaFoldDB" id="A0AA87TFQ7"/>
<dbReference type="GO" id="GO:0005975">
    <property type="term" value="P:carbohydrate metabolic process"/>
    <property type="evidence" value="ECO:0007669"/>
    <property type="project" value="InterPro"/>
</dbReference>
<dbReference type="GO" id="GO:0071518">
    <property type="term" value="F:autoinducer-2 kinase activity"/>
    <property type="evidence" value="ECO:0007669"/>
    <property type="project" value="InterPro"/>
</dbReference>
<keyword evidence="4" id="KW-0418">Kinase</keyword>
<feature type="domain" description="Carbohydrate kinase FGGY C-terminal" evidence="6">
    <location>
        <begin position="292"/>
        <end position="457"/>
    </location>
</feature>